<evidence type="ECO:0000313" key="7">
    <source>
        <dbReference type="EMBL" id="BBH51506.1"/>
    </source>
</evidence>
<evidence type="ECO:0000256" key="4">
    <source>
        <dbReference type="ARBA" id="ARBA00022842"/>
    </source>
</evidence>
<reference evidence="7" key="1">
    <citation type="submission" date="2018-11" db="EMBL/GenBank/DDBJ databases">
        <title>Ascomycete Aspergillus oryzae is an efficient expression host for production of basidiomycete terpenes using genomic DNA sequences.</title>
        <authorList>
            <person name="Nagamine S."/>
            <person name="Kozaki T."/>
            <person name="Liu C."/>
            <person name="Nishishita J."/>
            <person name="Sogahata K."/>
            <person name="Sato Y."/>
            <person name="Minami A."/>
            <person name="Ozaki T."/>
            <person name="Wu J."/>
            <person name="Kawagishi H."/>
            <person name="Schmidt-Dannert C."/>
            <person name="Maruyama J."/>
            <person name="Oikawa H."/>
        </authorList>
    </citation>
    <scope>NUCLEOTIDE SEQUENCE</scope>
    <source>
        <strain evidence="7">CpSTS9</strain>
    </source>
</reference>
<comment type="similarity">
    <text evidence="2 6">Belongs to the terpene synthase family.</text>
</comment>
<dbReference type="SMR" id="A0A4V0P208"/>
<dbReference type="EMBL" id="LC436353">
    <property type="protein sequence ID" value="BBH51506.1"/>
    <property type="molecule type" value="Genomic_DNA"/>
</dbReference>
<dbReference type="SFLD" id="SFLDG01020">
    <property type="entry name" value="Terpene_Cyclase_Like_2"/>
    <property type="match status" value="1"/>
</dbReference>
<keyword evidence="4 6" id="KW-0460">Magnesium</keyword>
<accession>A0A4V0P208</accession>
<keyword evidence="5 6" id="KW-0456">Lyase</keyword>
<dbReference type="GO" id="GO:0010333">
    <property type="term" value="F:terpene synthase activity"/>
    <property type="evidence" value="ECO:0007669"/>
    <property type="project" value="InterPro"/>
</dbReference>
<evidence type="ECO:0000256" key="1">
    <source>
        <dbReference type="ARBA" id="ARBA00001946"/>
    </source>
</evidence>
<dbReference type="AlphaFoldDB" id="A0A4V0P208"/>
<comment type="cofactor">
    <cofactor evidence="1 6">
        <name>Mg(2+)</name>
        <dbReference type="ChEBI" id="CHEBI:18420"/>
    </cofactor>
</comment>
<dbReference type="InterPro" id="IPR034686">
    <property type="entry name" value="Terpene_cyclase-like_2"/>
</dbReference>
<dbReference type="GO" id="GO:0046872">
    <property type="term" value="F:metal ion binding"/>
    <property type="evidence" value="ECO:0007669"/>
    <property type="project" value="UniProtKB-KW"/>
</dbReference>
<proteinExistence type="inferred from homology"/>
<dbReference type="GO" id="GO:0008299">
    <property type="term" value="P:isoprenoid biosynthetic process"/>
    <property type="evidence" value="ECO:0007669"/>
    <property type="project" value="UniProtKB-ARBA"/>
</dbReference>
<dbReference type="SFLD" id="SFLDS00005">
    <property type="entry name" value="Isoprenoid_Synthase_Type_I"/>
    <property type="match status" value="1"/>
</dbReference>
<dbReference type="Gene3D" id="1.10.600.10">
    <property type="entry name" value="Farnesyl Diphosphate Synthase"/>
    <property type="match status" value="1"/>
</dbReference>
<protein>
    <recommendedName>
        <fullName evidence="6">Terpene synthase</fullName>
        <ecNumber evidence="6">4.2.3.-</ecNumber>
    </recommendedName>
</protein>
<dbReference type="InterPro" id="IPR008949">
    <property type="entry name" value="Isoprenoid_synthase_dom_sf"/>
</dbReference>
<evidence type="ECO:0000256" key="6">
    <source>
        <dbReference type="RuleBase" id="RU366034"/>
    </source>
</evidence>
<evidence type="ECO:0000256" key="5">
    <source>
        <dbReference type="ARBA" id="ARBA00023239"/>
    </source>
</evidence>
<evidence type="ECO:0000256" key="2">
    <source>
        <dbReference type="ARBA" id="ARBA00006333"/>
    </source>
</evidence>
<organism evidence="7">
    <name type="scientific">Clitopilus sp</name>
    <dbReference type="NCBI Taxonomy" id="1967123"/>
    <lineage>
        <taxon>Eukaryota</taxon>
        <taxon>Fungi</taxon>
        <taxon>Dikarya</taxon>
        <taxon>Basidiomycota</taxon>
        <taxon>Agaricomycotina</taxon>
        <taxon>Agaricomycetes</taxon>
        <taxon>Agaricomycetidae</taxon>
        <taxon>Agaricales</taxon>
        <taxon>Tricholomatineae</taxon>
        <taxon>Entolomataceae</taxon>
        <taxon>Clitopilus</taxon>
    </lineage>
</organism>
<dbReference type="Pfam" id="PF19086">
    <property type="entry name" value="Terpene_syn_C_2"/>
    <property type="match status" value="1"/>
</dbReference>
<name>A0A4V0P208_9AGAR</name>
<evidence type="ECO:0000256" key="3">
    <source>
        <dbReference type="ARBA" id="ARBA00022723"/>
    </source>
</evidence>
<dbReference type="EC" id="4.2.3.-" evidence="6"/>
<dbReference type="SUPFAM" id="SSF48576">
    <property type="entry name" value="Terpenoid synthases"/>
    <property type="match status" value="1"/>
</dbReference>
<keyword evidence="3 6" id="KW-0479">Metal-binding</keyword>
<sequence length="356" mass="40645">MTVLQFVFSVFTSSKPQTFFLPRLDETFKVLPNNGLNPHFSTVRPQSRAWIKQYDGEVCGPKMRAFMDNCNFELSNAYTYPYAEPAGLRAAMDLTNILWLYDEYTDTEDGASAERAAVIVNRALKEPGFNDGSWICRMMQDFRRRHIDKAGPDVARRFITNFCNYVDRVAREAILREKNEVLDIPSYILFRRETSAVKTCFDIVEYCLGLNLPQYVHDDPVFVSGYNAAMDLVFWANDLFSYNMEQAKGHSGANIVTVIMKSKRVDLQTAADFVAGYCEALTAQLLEAKQILSSRSDPAYSKDAVRVLEAFGDWVRGNDDWSFATERYFGKENNAVRESRIVVVRAPFDETVKLVE</sequence>
<dbReference type="PANTHER" id="PTHR35201:SF4">
    <property type="entry name" value="BETA-PINACENE SYNTHASE-RELATED"/>
    <property type="match status" value="1"/>
</dbReference>
<dbReference type="PANTHER" id="PTHR35201">
    <property type="entry name" value="TERPENE SYNTHASE"/>
    <property type="match status" value="1"/>
</dbReference>